<organism evidence="3 4">
    <name type="scientific">Clostridium botulinum B2 450</name>
    <dbReference type="NCBI Taxonomy" id="1379739"/>
    <lineage>
        <taxon>Bacteria</taxon>
        <taxon>Bacillati</taxon>
        <taxon>Bacillota</taxon>
        <taxon>Clostridia</taxon>
        <taxon>Eubacteriales</taxon>
        <taxon>Clostridiaceae</taxon>
        <taxon>Clostridium</taxon>
    </lineage>
</organism>
<keyword evidence="1" id="KW-0812">Transmembrane</keyword>
<feature type="transmembrane region" description="Helical" evidence="1">
    <location>
        <begin position="230"/>
        <end position="260"/>
    </location>
</feature>
<dbReference type="GO" id="GO:0008081">
    <property type="term" value="F:phosphoric diester hydrolase activity"/>
    <property type="evidence" value="ECO:0007669"/>
    <property type="project" value="InterPro"/>
</dbReference>
<reference evidence="3 4" key="1">
    <citation type="submission" date="2014-06" db="EMBL/GenBank/DDBJ databases">
        <title>Genome characterization of distinct group I Clostridium botulinum lineages.</title>
        <authorList>
            <person name="Giordani F."/>
            <person name="Anselmo A."/>
            <person name="Fillo S."/>
            <person name="Palozzi A.M."/>
            <person name="Fortunato A."/>
            <person name="Gentile B."/>
            <person name="Ciammaruconi A."/>
            <person name="Anniballi F."/>
            <person name="De Medici D."/>
            <person name="Lista F."/>
        </authorList>
    </citation>
    <scope>NUCLEOTIDE SEQUENCE [LARGE SCALE GENOMIC DNA]</scope>
    <source>
        <strain evidence="3 4">B2 450</strain>
    </source>
</reference>
<dbReference type="EMBL" id="JXSU01000007">
    <property type="protein sequence ID" value="KIS23179.1"/>
    <property type="molecule type" value="Genomic_DNA"/>
</dbReference>
<keyword evidence="1" id="KW-0472">Membrane</keyword>
<feature type="domain" description="GP-PDE" evidence="2">
    <location>
        <begin position="374"/>
        <end position="604"/>
    </location>
</feature>
<evidence type="ECO:0000313" key="3">
    <source>
        <dbReference type="EMBL" id="KIS23179.1"/>
    </source>
</evidence>
<accession>A0A0D1AJ85</accession>
<feature type="transmembrane region" description="Helical" evidence="1">
    <location>
        <begin position="183"/>
        <end position="209"/>
    </location>
</feature>
<dbReference type="Proteomes" id="UP000032250">
    <property type="component" value="Unassembled WGS sequence"/>
</dbReference>
<keyword evidence="1" id="KW-1133">Transmembrane helix</keyword>
<sequence>MTTRMETKHNKPISTLKMIRKNFTYFKKSFFINIGFESIYKVLTSFIFLPFITMVLNYFMHLRGMKMMANNQILSFIGSIPGILTILILGILSFLFIFIEYAGLIVISQETYFDKKISAKASFFTAMKSIRGIIKIGSIPIVIYVLFIIPFVASSMGLSSSLLPKIEIPAFIMDVVYKTPKWISLYAIVFFILLYFLIRWIFSLHVVVLEGKDFFSALKRSSQLVKGSFLKIWTTMFFWNLSIFAIVAVVVILVGIGMVLLNEVLKGNVKLFVTILSFVTTMGGILVMIATLFIYPLTIMLITQLYYRQAKMKDGVEPTPMIITVTPSKINWQNLFNRHKKKLIAVSVLGIMIFTWLSYIYFITYEFDANNNLVTVTAHRGDAVNAPDNTMSSLLSAIDNKADYSELDVQETKDGVVVLTHDTNLKNNTGVNKNIWELTFDEVEKLDVGSHFSPKFAGEKIPTLDSIMKSANKNIKLNIEIKLNGHDQKLEERVVKLIEDNNFVDQCVVTSLDYNVLQKVKNLNSRIKVGYIVFAGMGDVTALNVDFLSVEETVATPEFIEKVHKNNKSIHVWTINDPEKMEKFIELQVDSIITDNSKEVIRLIQEKKDKQLRNEIDYIYKIVALFND</sequence>
<evidence type="ECO:0000313" key="4">
    <source>
        <dbReference type="Proteomes" id="UP000032250"/>
    </source>
</evidence>
<dbReference type="CDD" id="cd08579">
    <property type="entry name" value="GDPD_memb_like"/>
    <property type="match status" value="1"/>
</dbReference>
<feature type="transmembrane region" description="Helical" evidence="1">
    <location>
        <begin position="343"/>
        <end position="362"/>
    </location>
</feature>
<feature type="transmembrane region" description="Helical" evidence="1">
    <location>
        <begin position="141"/>
        <end position="163"/>
    </location>
</feature>
<dbReference type="InterPro" id="IPR030395">
    <property type="entry name" value="GP_PDE_dom"/>
</dbReference>
<feature type="transmembrane region" description="Helical" evidence="1">
    <location>
        <begin position="272"/>
        <end position="303"/>
    </location>
</feature>
<dbReference type="AlphaFoldDB" id="A0A0D1AJ85"/>
<dbReference type="Gene3D" id="3.20.20.190">
    <property type="entry name" value="Phosphatidylinositol (PI) phosphodiesterase"/>
    <property type="match status" value="1"/>
</dbReference>
<dbReference type="SUPFAM" id="SSF51695">
    <property type="entry name" value="PLC-like phosphodiesterases"/>
    <property type="match status" value="1"/>
</dbReference>
<dbReference type="PANTHER" id="PTHR46211:SF8">
    <property type="entry name" value="PHOSPHODIESTERASE"/>
    <property type="match status" value="1"/>
</dbReference>
<dbReference type="PANTHER" id="PTHR46211">
    <property type="entry name" value="GLYCEROPHOSPHORYL DIESTER PHOSPHODIESTERASE"/>
    <property type="match status" value="1"/>
</dbReference>
<comment type="caution">
    <text evidence="3">The sequence shown here is derived from an EMBL/GenBank/DDBJ whole genome shotgun (WGS) entry which is preliminary data.</text>
</comment>
<evidence type="ECO:0000256" key="1">
    <source>
        <dbReference type="SAM" id="Phobius"/>
    </source>
</evidence>
<dbReference type="InterPro" id="IPR018476">
    <property type="entry name" value="GlyceroP-diester-Pdiesterase_M"/>
</dbReference>
<name>A0A0D1AJ85_CLOBO</name>
<dbReference type="RefSeq" id="WP_043031750.1">
    <property type="nucleotide sequence ID" value="NZ_JXSU01000007.1"/>
</dbReference>
<dbReference type="OrthoDB" id="384721at2"/>
<gene>
    <name evidence="3" type="ORF">N495_06120</name>
</gene>
<evidence type="ECO:0000259" key="2">
    <source>
        <dbReference type="PROSITE" id="PS51704"/>
    </source>
</evidence>
<dbReference type="InterPro" id="IPR017946">
    <property type="entry name" value="PLC-like_Pdiesterase_TIM-brl"/>
</dbReference>
<feature type="transmembrane region" description="Helical" evidence="1">
    <location>
        <begin position="80"/>
        <end position="107"/>
    </location>
</feature>
<dbReference type="PROSITE" id="PS51704">
    <property type="entry name" value="GP_PDE"/>
    <property type="match status" value="1"/>
</dbReference>
<dbReference type="HOGENOM" id="CLU_030006_15_1_9"/>
<dbReference type="Pfam" id="PF03009">
    <property type="entry name" value="GDPD"/>
    <property type="match status" value="1"/>
</dbReference>
<dbReference type="GO" id="GO:0006629">
    <property type="term" value="P:lipid metabolic process"/>
    <property type="evidence" value="ECO:0007669"/>
    <property type="project" value="InterPro"/>
</dbReference>
<dbReference type="PATRIC" id="fig|1379739.3.peg.1554"/>
<proteinExistence type="predicted"/>
<dbReference type="Pfam" id="PF10110">
    <property type="entry name" value="GPDPase_memb"/>
    <property type="match status" value="1"/>
</dbReference>
<feature type="transmembrane region" description="Helical" evidence="1">
    <location>
        <begin position="38"/>
        <end position="60"/>
    </location>
</feature>
<protein>
    <submittedName>
        <fullName evidence="3">Glycerophosphodiester phosphodiesterase</fullName>
    </submittedName>
</protein>